<dbReference type="EMBL" id="CP003282">
    <property type="protein sequence ID" value="AFG38433.1"/>
    <property type="molecule type" value="Genomic_DNA"/>
</dbReference>
<gene>
    <name evidence="2" type="ordered locus">Spiaf_2402</name>
</gene>
<organism evidence="2 3">
    <name type="scientific">Spirochaeta africana (strain ATCC 700263 / DSM 8902 / Z-7692)</name>
    <dbReference type="NCBI Taxonomy" id="889378"/>
    <lineage>
        <taxon>Bacteria</taxon>
        <taxon>Pseudomonadati</taxon>
        <taxon>Spirochaetota</taxon>
        <taxon>Spirochaetia</taxon>
        <taxon>Spirochaetales</taxon>
        <taxon>Spirochaetaceae</taxon>
        <taxon>Spirochaeta</taxon>
    </lineage>
</organism>
<accession>H9ULP0</accession>
<protein>
    <submittedName>
        <fullName evidence="2">DRTGG domain-containing protein</fullName>
    </submittedName>
</protein>
<dbReference type="HOGENOM" id="CLU_140224_0_0_12"/>
<proteinExistence type="predicted"/>
<dbReference type="OrthoDB" id="361539at2"/>
<dbReference type="PATRIC" id="fig|889378.3.peg.2376"/>
<dbReference type="SUPFAM" id="SSF75138">
    <property type="entry name" value="HprK N-terminal domain-like"/>
    <property type="match status" value="1"/>
</dbReference>
<evidence type="ECO:0000256" key="1">
    <source>
        <dbReference type="ARBA" id="ARBA00011643"/>
    </source>
</evidence>
<dbReference type="STRING" id="889378.Spiaf_2402"/>
<sequence>MKHTQLSLDAIREPLELQIFCGDDEQLGQSFVQVLVCDLMSDVLTVEHEDFLLVTSLTSDQVARTADIVGAVGIVLVNGKTPQPALVTLAEDLDIPVLGSRMSGFDFSVALGKLMEDHA</sequence>
<dbReference type="Gene3D" id="3.40.1390.20">
    <property type="entry name" value="HprK N-terminal domain-like"/>
    <property type="match status" value="1"/>
</dbReference>
<name>H9ULP0_SPIAZ</name>
<reference evidence="3" key="1">
    <citation type="journal article" date="2013" name="Stand. Genomic Sci.">
        <title>Complete genome sequence of the halophilic bacterium Spirochaeta africana type strain (Z-7692(T)) from the alkaline Lake Magadi in the East African Rift.</title>
        <authorList>
            <person name="Liolos K."/>
            <person name="Abt B."/>
            <person name="Scheuner C."/>
            <person name="Teshima H."/>
            <person name="Held B."/>
            <person name="Lapidus A."/>
            <person name="Nolan M."/>
            <person name="Lucas S."/>
            <person name="Deshpande S."/>
            <person name="Cheng J.F."/>
            <person name="Tapia R."/>
            <person name="Goodwin L.A."/>
            <person name="Pitluck S."/>
            <person name="Pagani I."/>
            <person name="Ivanova N."/>
            <person name="Mavromatis K."/>
            <person name="Mikhailova N."/>
            <person name="Huntemann M."/>
            <person name="Pati A."/>
            <person name="Chen A."/>
            <person name="Palaniappan K."/>
            <person name="Land M."/>
            <person name="Rohde M."/>
            <person name="Tindall B.J."/>
            <person name="Detter J.C."/>
            <person name="Goker M."/>
            <person name="Bristow J."/>
            <person name="Eisen J.A."/>
            <person name="Markowitz V."/>
            <person name="Hugenholtz P."/>
            <person name="Woyke T."/>
            <person name="Klenk H.P."/>
            <person name="Kyrpides N.C."/>
        </authorList>
    </citation>
    <scope>NUCLEOTIDE SEQUENCE</scope>
    <source>
        <strain evidence="3">ATCC 700263 / DSM 8902 / Z-7692</strain>
    </source>
</reference>
<dbReference type="AlphaFoldDB" id="H9ULP0"/>
<keyword evidence="3" id="KW-1185">Reference proteome</keyword>
<evidence type="ECO:0000313" key="3">
    <source>
        <dbReference type="Proteomes" id="UP000007383"/>
    </source>
</evidence>
<dbReference type="Proteomes" id="UP000007383">
    <property type="component" value="Chromosome"/>
</dbReference>
<comment type="subunit">
    <text evidence="1">Homohexamer.</text>
</comment>
<dbReference type="eggNOG" id="COG4109">
    <property type="taxonomic scope" value="Bacteria"/>
</dbReference>
<dbReference type="KEGG" id="sfc:Spiaf_2402"/>
<dbReference type="InterPro" id="IPR028979">
    <property type="entry name" value="Ser_kin/Pase_Hpr-like_N_sf"/>
</dbReference>
<evidence type="ECO:0000313" key="2">
    <source>
        <dbReference type="EMBL" id="AFG38433.1"/>
    </source>
</evidence>
<dbReference type="RefSeq" id="WP_014456415.1">
    <property type="nucleotide sequence ID" value="NC_017098.1"/>
</dbReference>